<dbReference type="InterPro" id="IPR050772">
    <property type="entry name" value="Hydratase-Decarb/MhpD_sf"/>
</dbReference>
<name>A0A2W5CZA1_9PSED</name>
<protein>
    <submittedName>
        <fullName evidence="2">Uncharacterized protein</fullName>
    </submittedName>
</protein>
<gene>
    <name evidence="2" type="ORF">DI599_15805</name>
</gene>
<keyword evidence="1" id="KW-0058">Aromatic hydrocarbons catabolism</keyword>
<dbReference type="GO" id="GO:0008684">
    <property type="term" value="F:2-oxopent-4-enoate hydratase activity"/>
    <property type="evidence" value="ECO:0007669"/>
    <property type="project" value="TreeGrafter"/>
</dbReference>
<dbReference type="Gene3D" id="3.90.850.10">
    <property type="entry name" value="Fumarylacetoacetase-like, C-terminal domain"/>
    <property type="match status" value="1"/>
</dbReference>
<evidence type="ECO:0000256" key="1">
    <source>
        <dbReference type="ARBA" id="ARBA00022797"/>
    </source>
</evidence>
<sequence length="80" mass="8352">MAITEPRLLGAAHCLATARLERHPVPRVSETFALANLDEAYAVQAAGMQQALAQGRRLCGAKAGLTSAALRAALKVDEPA</sequence>
<dbReference type="PANTHER" id="PTHR30143:SF0">
    <property type="entry name" value="2-KETO-4-PENTENOATE HYDRATASE"/>
    <property type="match status" value="1"/>
</dbReference>
<dbReference type="GO" id="GO:0005737">
    <property type="term" value="C:cytoplasm"/>
    <property type="evidence" value="ECO:0007669"/>
    <property type="project" value="TreeGrafter"/>
</dbReference>
<comment type="caution">
    <text evidence="2">The sequence shown here is derived from an EMBL/GenBank/DDBJ whole genome shotgun (WGS) entry which is preliminary data.</text>
</comment>
<evidence type="ECO:0000313" key="3">
    <source>
        <dbReference type="Proteomes" id="UP000249198"/>
    </source>
</evidence>
<dbReference type="Proteomes" id="UP000249198">
    <property type="component" value="Unassembled WGS sequence"/>
</dbReference>
<evidence type="ECO:0000313" key="2">
    <source>
        <dbReference type="EMBL" id="PZP22457.1"/>
    </source>
</evidence>
<proteinExistence type="predicted"/>
<dbReference type="AlphaFoldDB" id="A0A2W5CZA1"/>
<organism evidence="2 3">
    <name type="scientific">Pseudomonas kuykendallii</name>
    <dbReference type="NCBI Taxonomy" id="1007099"/>
    <lineage>
        <taxon>Bacteria</taxon>
        <taxon>Pseudomonadati</taxon>
        <taxon>Pseudomonadota</taxon>
        <taxon>Gammaproteobacteria</taxon>
        <taxon>Pseudomonadales</taxon>
        <taxon>Pseudomonadaceae</taxon>
        <taxon>Pseudomonas</taxon>
    </lineage>
</organism>
<dbReference type="PANTHER" id="PTHR30143">
    <property type="entry name" value="ACID HYDRATASE"/>
    <property type="match status" value="1"/>
</dbReference>
<dbReference type="EMBL" id="QFOH01000019">
    <property type="protein sequence ID" value="PZP22457.1"/>
    <property type="molecule type" value="Genomic_DNA"/>
</dbReference>
<reference evidence="2 3" key="1">
    <citation type="submission" date="2017-08" db="EMBL/GenBank/DDBJ databases">
        <title>Infants hospitalized years apart are colonized by the same room-sourced microbial strains.</title>
        <authorList>
            <person name="Brooks B."/>
            <person name="Olm M.R."/>
            <person name="Firek B.A."/>
            <person name="Baker R."/>
            <person name="Thomas B.C."/>
            <person name="Morowitz M.J."/>
            <person name="Banfield J.F."/>
        </authorList>
    </citation>
    <scope>NUCLEOTIDE SEQUENCE [LARGE SCALE GENOMIC DNA]</scope>
    <source>
        <strain evidence="2">S2_009_000_R2_77</strain>
    </source>
</reference>
<accession>A0A2W5CZA1</accession>
<dbReference type="SUPFAM" id="SSF56529">
    <property type="entry name" value="FAH"/>
    <property type="match status" value="1"/>
</dbReference>
<dbReference type="InterPro" id="IPR036663">
    <property type="entry name" value="Fumarylacetoacetase_C_sf"/>
</dbReference>